<protein>
    <submittedName>
        <fullName evidence="2">Hydrolase</fullName>
    </submittedName>
</protein>
<dbReference type="InterPro" id="IPR029058">
    <property type="entry name" value="AB_hydrolase_fold"/>
</dbReference>
<dbReference type="GO" id="GO:0046503">
    <property type="term" value="P:glycerolipid catabolic process"/>
    <property type="evidence" value="ECO:0007669"/>
    <property type="project" value="TreeGrafter"/>
</dbReference>
<gene>
    <name evidence="2" type="ORF">Hs20B_01600</name>
</gene>
<dbReference type="SUPFAM" id="SSF53474">
    <property type="entry name" value="alpha/beta-Hydrolases"/>
    <property type="match status" value="1"/>
</dbReference>
<dbReference type="PANTHER" id="PTHR43433:SF5">
    <property type="entry name" value="AB HYDROLASE-1 DOMAIN-CONTAINING PROTEIN"/>
    <property type="match status" value="1"/>
</dbReference>
<dbReference type="AlphaFoldDB" id="A0A6A0B3N6"/>
<evidence type="ECO:0000313" key="3">
    <source>
        <dbReference type="Proteomes" id="UP000475928"/>
    </source>
</evidence>
<dbReference type="GO" id="GO:0004806">
    <property type="term" value="F:triacylglycerol lipase activity"/>
    <property type="evidence" value="ECO:0007669"/>
    <property type="project" value="TreeGrafter"/>
</dbReference>
<name>A0A6A0B3N6_9LACT</name>
<dbReference type="PRINTS" id="PR00111">
    <property type="entry name" value="ABHYDROLASE"/>
</dbReference>
<reference evidence="2 3" key="1">
    <citation type="submission" date="2020-02" db="EMBL/GenBank/DDBJ databases">
        <title>Draft genome sequence of Lactococcus sp. Hs20B0-1.</title>
        <authorList>
            <person name="Noda S."/>
            <person name="Yuki M."/>
            <person name="Ohkuma M."/>
        </authorList>
    </citation>
    <scope>NUCLEOTIDE SEQUENCE [LARGE SCALE GENOMIC DNA]</scope>
    <source>
        <strain evidence="2 3">Hs20B0-1</strain>
    </source>
</reference>
<dbReference type="PANTHER" id="PTHR43433">
    <property type="entry name" value="HYDROLASE, ALPHA/BETA FOLD FAMILY PROTEIN"/>
    <property type="match status" value="1"/>
</dbReference>
<dbReference type="InterPro" id="IPR000073">
    <property type="entry name" value="AB_hydrolase_1"/>
</dbReference>
<comment type="caution">
    <text evidence="2">The sequence shown here is derived from an EMBL/GenBank/DDBJ whole genome shotgun (WGS) entry which is preliminary data.</text>
</comment>
<sequence length="232" mass="25596">MVAGVVSADTQKSGYITTRDGTQIHYVRSGSGTPLILLHGNGQSTNYFKAQMGLTGFETIAVDSRNHGKSGNSKKLTFEIMARDLLDLLDALHLKKADILGFSDGANQAMVFAKNYPERVDKLILNAGNLTLSDLHFSAQLTSVLQNFVSYTPVSRLLLKKVDVSKHDLEKFKMPVLVVVGENDMIKRSASKRIAKYSHAEFIEIPGGTHKVSQQQPKVFNRIITEFLNQSS</sequence>
<evidence type="ECO:0000259" key="1">
    <source>
        <dbReference type="Pfam" id="PF00561"/>
    </source>
</evidence>
<dbReference type="Gene3D" id="3.40.50.1820">
    <property type="entry name" value="alpha/beta hydrolase"/>
    <property type="match status" value="2"/>
</dbReference>
<accession>A0A6A0B3N6</accession>
<evidence type="ECO:0000313" key="2">
    <source>
        <dbReference type="EMBL" id="GFH39762.1"/>
    </source>
</evidence>
<organism evidence="2 3">
    <name type="scientific">Pseudolactococcus insecticola</name>
    <dbReference type="NCBI Taxonomy" id="2709158"/>
    <lineage>
        <taxon>Bacteria</taxon>
        <taxon>Bacillati</taxon>
        <taxon>Bacillota</taxon>
        <taxon>Bacilli</taxon>
        <taxon>Lactobacillales</taxon>
        <taxon>Streptococcaceae</taxon>
        <taxon>Pseudolactococcus</taxon>
    </lineage>
</organism>
<keyword evidence="2" id="KW-0378">Hydrolase</keyword>
<feature type="domain" description="AB hydrolase-1" evidence="1">
    <location>
        <begin position="34"/>
        <end position="147"/>
    </location>
</feature>
<dbReference type="Pfam" id="PF00561">
    <property type="entry name" value="Abhydrolase_1"/>
    <property type="match status" value="1"/>
</dbReference>
<dbReference type="InterPro" id="IPR050471">
    <property type="entry name" value="AB_hydrolase"/>
</dbReference>
<proteinExistence type="predicted"/>
<keyword evidence="3" id="KW-1185">Reference proteome</keyword>
<dbReference type="Proteomes" id="UP000475928">
    <property type="component" value="Unassembled WGS sequence"/>
</dbReference>
<dbReference type="EMBL" id="BLLH01000001">
    <property type="protein sequence ID" value="GFH39762.1"/>
    <property type="molecule type" value="Genomic_DNA"/>
</dbReference>